<keyword evidence="1" id="KW-0472">Membrane</keyword>
<feature type="transmembrane region" description="Helical" evidence="1">
    <location>
        <begin position="165"/>
        <end position="186"/>
    </location>
</feature>
<keyword evidence="2" id="KW-0418">Kinase</keyword>
<reference evidence="2 3" key="1">
    <citation type="submission" date="2019-09" db="EMBL/GenBank/DDBJ databases">
        <authorList>
            <person name="Ou C."/>
        </authorList>
    </citation>
    <scope>NUCLEOTIDE SEQUENCE [LARGE SCALE GENOMIC DNA]</scope>
    <source>
        <strain evidence="2">S2</strain>
        <tissue evidence="2">Leaf</tissue>
    </source>
</reference>
<evidence type="ECO:0000256" key="1">
    <source>
        <dbReference type="SAM" id="Phobius"/>
    </source>
</evidence>
<gene>
    <name evidence="2" type="ORF">D8674_011646</name>
</gene>
<keyword evidence="3" id="KW-1185">Reference proteome</keyword>
<keyword evidence="2" id="KW-0808">Transferase</keyword>
<reference evidence="2 3" key="3">
    <citation type="submission" date="2019-11" db="EMBL/GenBank/DDBJ databases">
        <title>A de novo genome assembly of a pear dwarfing rootstock.</title>
        <authorList>
            <person name="Wang F."/>
            <person name="Wang J."/>
            <person name="Li S."/>
            <person name="Zhang Y."/>
            <person name="Fang M."/>
            <person name="Ma L."/>
            <person name="Zhao Y."/>
            <person name="Jiang S."/>
        </authorList>
    </citation>
    <scope>NUCLEOTIDE SEQUENCE [LARGE SCALE GENOMIC DNA]</scope>
    <source>
        <strain evidence="2">S2</strain>
        <tissue evidence="2">Leaf</tissue>
    </source>
</reference>
<organism evidence="2 3">
    <name type="scientific">Pyrus ussuriensis x Pyrus communis</name>
    <dbReference type="NCBI Taxonomy" id="2448454"/>
    <lineage>
        <taxon>Eukaryota</taxon>
        <taxon>Viridiplantae</taxon>
        <taxon>Streptophyta</taxon>
        <taxon>Embryophyta</taxon>
        <taxon>Tracheophyta</taxon>
        <taxon>Spermatophyta</taxon>
        <taxon>Magnoliopsida</taxon>
        <taxon>eudicotyledons</taxon>
        <taxon>Gunneridae</taxon>
        <taxon>Pentapetalae</taxon>
        <taxon>rosids</taxon>
        <taxon>fabids</taxon>
        <taxon>Rosales</taxon>
        <taxon>Rosaceae</taxon>
        <taxon>Amygdaloideae</taxon>
        <taxon>Maleae</taxon>
        <taxon>Pyrus</taxon>
    </lineage>
</organism>
<protein>
    <submittedName>
        <fullName evidence="2">Protein kinase and PP2C-like domain-containing protein</fullName>
    </submittedName>
</protein>
<sequence>MNYKEQQLTAAVVSDGLRPVLADPESGVPSTLLSLILRCWDANSQNMPSFDVIVTKLAIILEQGKKRKEPDISFHDSLNSLGNQPRDVANNLEAYQEGINWFTEGEIPSKELVNLSMVWKCGFGLQMILWHIILYFLGDPLLHVAEGRPWRTHISFSHTCVMKGISMFLVLFMVIEVSAAAAEFSARAFPGFLQAMSSISSPSSALFEAFVKTDIVFRAEVGLYRKSKRVIQKDWHPGCTAAAALIARNKLFLWLMQEIAGQ</sequence>
<dbReference type="GO" id="GO:0016301">
    <property type="term" value="F:kinase activity"/>
    <property type="evidence" value="ECO:0007669"/>
    <property type="project" value="UniProtKB-KW"/>
</dbReference>
<proteinExistence type="predicted"/>
<dbReference type="EMBL" id="SMOL01000553">
    <property type="protein sequence ID" value="KAB2608478.1"/>
    <property type="molecule type" value="Genomic_DNA"/>
</dbReference>
<dbReference type="AlphaFoldDB" id="A0A5N5FZC1"/>
<feature type="transmembrane region" description="Helical" evidence="1">
    <location>
        <begin position="117"/>
        <end position="137"/>
    </location>
</feature>
<keyword evidence="1" id="KW-1133">Transmembrane helix</keyword>
<name>A0A5N5FZC1_9ROSA</name>
<reference evidence="3" key="2">
    <citation type="submission" date="2019-10" db="EMBL/GenBank/DDBJ databases">
        <title>A de novo genome assembly of a pear dwarfing rootstock.</title>
        <authorList>
            <person name="Wang F."/>
            <person name="Wang J."/>
            <person name="Li S."/>
            <person name="Zhang Y."/>
            <person name="Fang M."/>
            <person name="Ma L."/>
            <person name="Zhao Y."/>
            <person name="Jiang S."/>
        </authorList>
    </citation>
    <scope>NUCLEOTIDE SEQUENCE [LARGE SCALE GENOMIC DNA]</scope>
</reference>
<evidence type="ECO:0000313" key="2">
    <source>
        <dbReference type="EMBL" id="KAB2608478.1"/>
    </source>
</evidence>
<keyword evidence="1" id="KW-0812">Transmembrane</keyword>
<dbReference type="OrthoDB" id="10264738at2759"/>
<evidence type="ECO:0000313" key="3">
    <source>
        <dbReference type="Proteomes" id="UP000327157"/>
    </source>
</evidence>
<dbReference type="Proteomes" id="UP000327157">
    <property type="component" value="Chromosome 14"/>
</dbReference>
<comment type="caution">
    <text evidence="2">The sequence shown here is derived from an EMBL/GenBank/DDBJ whole genome shotgun (WGS) entry which is preliminary data.</text>
</comment>
<accession>A0A5N5FZC1</accession>